<dbReference type="InterPro" id="IPR036953">
    <property type="entry name" value="GreA/GreB_C_sf"/>
</dbReference>
<dbReference type="PANTHER" id="PTHR30437:SF4">
    <property type="entry name" value="TRANSCRIPTION ELONGATION FACTOR GREA"/>
    <property type="match status" value="1"/>
</dbReference>
<dbReference type="Gene3D" id="3.10.50.30">
    <property type="entry name" value="Transcription elongation factor, GreA/GreB, C-terminal domain"/>
    <property type="match status" value="1"/>
</dbReference>
<keyword evidence="3" id="KW-1185">Reference proteome</keyword>
<evidence type="ECO:0000313" key="2">
    <source>
        <dbReference type="EMBL" id="CAG5085856.1"/>
    </source>
</evidence>
<comment type="caution">
    <text evidence="2">The sequence shown here is derived from an EMBL/GenBank/DDBJ whole genome shotgun (WGS) entry which is preliminary data.</text>
</comment>
<dbReference type="InterPro" id="IPR023459">
    <property type="entry name" value="Tscrpt_elong_fac_GreA/B_fam"/>
</dbReference>
<keyword evidence="2" id="KW-0251">Elongation factor</keyword>
<evidence type="ECO:0000313" key="3">
    <source>
        <dbReference type="Proteomes" id="UP000681526"/>
    </source>
</evidence>
<proteinExistence type="predicted"/>
<dbReference type="SUPFAM" id="SSF54534">
    <property type="entry name" value="FKBP-like"/>
    <property type="match status" value="1"/>
</dbReference>
<dbReference type="EMBL" id="CAJRAY010000042">
    <property type="protein sequence ID" value="CAG5085856.1"/>
    <property type="molecule type" value="Genomic_DNA"/>
</dbReference>
<organism evidence="2 3">
    <name type="scientific">Thermobacillus xylanilyticus</name>
    <dbReference type="NCBI Taxonomy" id="76633"/>
    <lineage>
        <taxon>Bacteria</taxon>
        <taxon>Bacillati</taxon>
        <taxon>Bacillota</taxon>
        <taxon>Bacilli</taxon>
        <taxon>Bacillales</taxon>
        <taxon>Paenibacillaceae</taxon>
        <taxon>Thermobacillus</taxon>
    </lineage>
</organism>
<dbReference type="Pfam" id="PF01272">
    <property type="entry name" value="GreA_GreB"/>
    <property type="match status" value="1"/>
</dbReference>
<gene>
    <name evidence="2" type="primary">txxe 1273-greA1</name>
    <name evidence="2" type="ORF">TXXE_09230</name>
</gene>
<dbReference type="RefSeq" id="WP_015256657.1">
    <property type="nucleotide sequence ID" value="NZ_CAJRAY010000042.1"/>
</dbReference>
<dbReference type="GO" id="GO:0003746">
    <property type="term" value="F:translation elongation factor activity"/>
    <property type="evidence" value="ECO:0007669"/>
    <property type="project" value="UniProtKB-KW"/>
</dbReference>
<evidence type="ECO:0000259" key="1">
    <source>
        <dbReference type="Pfam" id="PF01272"/>
    </source>
</evidence>
<dbReference type="PANTHER" id="PTHR30437">
    <property type="entry name" value="TRANSCRIPTION ELONGATION FACTOR GREA"/>
    <property type="match status" value="1"/>
</dbReference>
<protein>
    <submittedName>
        <fullName evidence="2">Transcription elongation factor greA 1</fullName>
    </submittedName>
</protein>
<dbReference type="InterPro" id="IPR001437">
    <property type="entry name" value="Tscrpt_elong_fac_GreA/B_C"/>
</dbReference>
<dbReference type="Proteomes" id="UP000681526">
    <property type="component" value="Unassembled WGS sequence"/>
</dbReference>
<reference evidence="2 3" key="1">
    <citation type="submission" date="2021-04" db="EMBL/GenBank/DDBJ databases">
        <authorList>
            <person name="Rakotoarivonina H."/>
        </authorList>
    </citation>
    <scope>NUCLEOTIDE SEQUENCE [LARGE SCALE GENOMIC DNA]</scope>
    <source>
        <strain evidence="2 3">XE</strain>
    </source>
</reference>
<accession>A0ABN7RWY2</accession>
<feature type="domain" description="Transcription elongation factor GreA/GreB C-terminal" evidence="1">
    <location>
        <begin position="72"/>
        <end position="139"/>
    </location>
</feature>
<dbReference type="PROSITE" id="PS00830">
    <property type="entry name" value="GREAB_2"/>
    <property type="match status" value="1"/>
</dbReference>
<name>A0ABN7RWY2_THEXY</name>
<sequence length="152" mass="17134">MNHRMMKPGSALEAELRRQLACLGDNRMLWFSQPPSAARPEQRELMETLQRYEKQLEDILAGIVRDLEDLPVLIGSEVTLRYEDGGPDETYRIVLPEEADVDRSRISCLSPMGSSLLLARVGDTVEIRTPQGGYRARIVRSVCTFAADADDR</sequence>
<keyword evidence="2" id="KW-0648">Protein biosynthesis</keyword>
<dbReference type="InterPro" id="IPR018151">
    <property type="entry name" value="TF_GreA/GreB_CS"/>
</dbReference>